<dbReference type="OrthoDB" id="1080599at2"/>
<sequence>MDKRQLPHERIRAAAGPTWIAEFSSSQIINDVRFPKAKFNNADYIEVLTRSYPEWGVGGGSQFITNSQIKVLKIKNLETGETINFNH</sequence>
<dbReference type="eggNOG" id="ENOG50337XN">
    <property type="taxonomic scope" value="Bacteria"/>
</dbReference>
<accession>I3C623</accession>
<dbReference type="AlphaFoldDB" id="I3C623"/>
<evidence type="ECO:0000313" key="2">
    <source>
        <dbReference type="Proteomes" id="UP000004690"/>
    </source>
</evidence>
<dbReference type="HOGENOM" id="CLU_190626_0_0_10"/>
<dbReference type="STRING" id="926559.JoomaDRAFT_2072"/>
<protein>
    <submittedName>
        <fullName evidence="1">Uncharacterized protein</fullName>
    </submittedName>
</protein>
<dbReference type="Proteomes" id="UP000004690">
    <property type="component" value="Unassembled WGS sequence"/>
</dbReference>
<dbReference type="RefSeq" id="WP_008612430.1">
    <property type="nucleotide sequence ID" value="NZ_JH651379.1"/>
</dbReference>
<keyword evidence="2" id="KW-1185">Reference proteome</keyword>
<organism evidence="1 2">
    <name type="scientific">Galbibacter orientalis DSM 19592</name>
    <dbReference type="NCBI Taxonomy" id="926559"/>
    <lineage>
        <taxon>Bacteria</taxon>
        <taxon>Pseudomonadati</taxon>
        <taxon>Bacteroidota</taxon>
        <taxon>Flavobacteriia</taxon>
        <taxon>Flavobacteriales</taxon>
        <taxon>Flavobacteriaceae</taxon>
        <taxon>Galbibacter</taxon>
    </lineage>
</organism>
<gene>
    <name evidence="1" type="ORF">JoomaDRAFT_2072</name>
</gene>
<proteinExistence type="predicted"/>
<evidence type="ECO:0000313" key="1">
    <source>
        <dbReference type="EMBL" id="EIJ39066.1"/>
    </source>
</evidence>
<name>I3C623_9FLAO</name>
<reference evidence="1 2" key="1">
    <citation type="submission" date="2012-02" db="EMBL/GenBank/DDBJ databases">
        <title>Improved High-Quality Draft genome of Joostella marina DSM 19592.</title>
        <authorList>
            <consortium name="US DOE Joint Genome Institute (JGI-PGF)"/>
            <person name="Lucas S."/>
            <person name="Copeland A."/>
            <person name="Lapidus A."/>
            <person name="Bruce D."/>
            <person name="Goodwin L."/>
            <person name="Pitluck S."/>
            <person name="Peters L."/>
            <person name="Chertkov O."/>
            <person name="Ovchinnikova G."/>
            <person name="Kyrpides N."/>
            <person name="Mavromatis K."/>
            <person name="Detter J.C."/>
            <person name="Han C."/>
            <person name="Land M."/>
            <person name="Hauser L."/>
            <person name="Markowitz V."/>
            <person name="Cheng J.-F."/>
            <person name="Hugenholtz P."/>
            <person name="Woyke T."/>
            <person name="Wu D."/>
            <person name="Tindall B."/>
            <person name="Brambilla E."/>
            <person name="Klenk H.-P."/>
            <person name="Eisen J.A."/>
        </authorList>
    </citation>
    <scope>NUCLEOTIDE SEQUENCE [LARGE SCALE GENOMIC DNA]</scope>
    <source>
        <strain evidence="1 2">DSM 19592</strain>
    </source>
</reference>
<dbReference type="EMBL" id="JH651379">
    <property type="protein sequence ID" value="EIJ39066.1"/>
    <property type="molecule type" value="Genomic_DNA"/>
</dbReference>